<keyword evidence="2" id="KW-1185">Reference proteome</keyword>
<evidence type="ECO:0000313" key="2">
    <source>
        <dbReference type="Proteomes" id="UP000198287"/>
    </source>
</evidence>
<dbReference type="Proteomes" id="UP000198287">
    <property type="component" value="Unassembled WGS sequence"/>
</dbReference>
<comment type="caution">
    <text evidence="1">The sequence shown here is derived from an EMBL/GenBank/DDBJ whole genome shotgun (WGS) entry which is preliminary data.</text>
</comment>
<accession>A0A226ESN9</accession>
<name>A0A226ESN9_FOLCA</name>
<evidence type="ECO:0000313" key="1">
    <source>
        <dbReference type="EMBL" id="OXA60187.1"/>
    </source>
</evidence>
<sequence length="214" mass="25217">MSEKCPEIIDPRFFFGGSVFGLNEKEIRIRVSRPRVTLSPRKVAEYFRTTLTHDRTQTIIRRAQNWSQRISQTFPLCGVGLISRENQKLLSYIILKYKWRVYQLIFNGKCNSSHPLHILLANVTDRFIAEWNTLIKSLDGQWILHFGYISYLKLVIHNTSHLVELLETGLRQKLLKNVFHEREEYVKLKETGKVLLTQLKLRHEIMFGSSTLHH</sequence>
<protein>
    <submittedName>
        <fullName evidence="1">Uncharacterized protein</fullName>
    </submittedName>
</protein>
<gene>
    <name evidence="1" type="ORF">Fcan01_05274</name>
</gene>
<dbReference type="AlphaFoldDB" id="A0A226ESN9"/>
<reference evidence="1 2" key="1">
    <citation type="submission" date="2015-12" db="EMBL/GenBank/DDBJ databases">
        <title>The genome of Folsomia candida.</title>
        <authorList>
            <person name="Faddeeva A."/>
            <person name="Derks M.F."/>
            <person name="Anvar Y."/>
            <person name="Smit S."/>
            <person name="Van Straalen N."/>
            <person name="Roelofs D."/>
        </authorList>
    </citation>
    <scope>NUCLEOTIDE SEQUENCE [LARGE SCALE GENOMIC DNA]</scope>
    <source>
        <strain evidence="1 2">VU population</strain>
        <tissue evidence="1">Whole body</tissue>
    </source>
</reference>
<proteinExistence type="predicted"/>
<organism evidence="1 2">
    <name type="scientific">Folsomia candida</name>
    <name type="common">Springtail</name>
    <dbReference type="NCBI Taxonomy" id="158441"/>
    <lineage>
        <taxon>Eukaryota</taxon>
        <taxon>Metazoa</taxon>
        <taxon>Ecdysozoa</taxon>
        <taxon>Arthropoda</taxon>
        <taxon>Hexapoda</taxon>
        <taxon>Collembola</taxon>
        <taxon>Entomobryomorpha</taxon>
        <taxon>Isotomoidea</taxon>
        <taxon>Isotomidae</taxon>
        <taxon>Proisotominae</taxon>
        <taxon>Folsomia</taxon>
    </lineage>
</organism>
<dbReference type="EMBL" id="LNIX01000002">
    <property type="protein sequence ID" value="OXA60187.1"/>
    <property type="molecule type" value="Genomic_DNA"/>
</dbReference>